<name>A0A853EXX0_9MICO</name>
<protein>
    <submittedName>
        <fullName evidence="2">Pentapeptide repeat-containing protein</fullName>
    </submittedName>
</protein>
<dbReference type="SUPFAM" id="SSF141571">
    <property type="entry name" value="Pentapeptide repeat-like"/>
    <property type="match status" value="1"/>
</dbReference>
<keyword evidence="3" id="KW-1185">Reference proteome</keyword>
<dbReference type="InterPro" id="IPR051082">
    <property type="entry name" value="Pentapeptide-BTB/POZ_domain"/>
</dbReference>
<dbReference type="PANTHER" id="PTHR14136:SF17">
    <property type="entry name" value="BTB_POZ DOMAIN-CONTAINING PROTEIN KCTD9"/>
    <property type="match status" value="1"/>
</dbReference>
<feature type="region of interest" description="Disordered" evidence="1">
    <location>
        <begin position="1"/>
        <end position="24"/>
    </location>
</feature>
<comment type="caution">
    <text evidence="2">The sequence shown here is derived from an EMBL/GenBank/DDBJ whole genome shotgun (WGS) entry which is preliminary data.</text>
</comment>
<reference evidence="2 3" key="1">
    <citation type="submission" date="2020-07" db="EMBL/GenBank/DDBJ databases">
        <title>MOT database genomes.</title>
        <authorList>
            <person name="Joseph S."/>
            <person name="Aduse-Opoku J."/>
            <person name="Hashim A."/>
            <person name="Wade W."/>
            <person name="Curtis M."/>
        </authorList>
    </citation>
    <scope>NUCLEOTIDE SEQUENCE [LARGE SCALE GENOMIC DNA]</scope>
    <source>
        <strain evidence="2 3">DSM 100099</strain>
    </source>
</reference>
<dbReference type="RefSeq" id="WP_179914588.1">
    <property type="nucleotide sequence ID" value="NZ_JACBYE010000074.1"/>
</dbReference>
<proteinExistence type="predicted"/>
<dbReference type="Pfam" id="PF00805">
    <property type="entry name" value="Pentapeptide"/>
    <property type="match status" value="1"/>
</dbReference>
<dbReference type="Gene3D" id="2.160.20.80">
    <property type="entry name" value="E3 ubiquitin-protein ligase SopA"/>
    <property type="match status" value="1"/>
</dbReference>
<gene>
    <name evidence="2" type="ORF">HZZ10_18175</name>
</gene>
<sequence>MTADRPRPLLPLAQTGTSVGPRPAASGDAEALRADCSRCAGLCCVALPFARSADFAFTKAAGDPCGNLTEGFGCSIHTRLRSSGMRGCTVYDCFGAGQQVVQGTYAGKTWRDGAPAAEMFEVFPVVKNLHELLWYLTDALSHEAAEPEHPALRAEVTRTQSLTRRTPAELLALDVDAERQRVNTVLLRASALVRGQAPGKPRDHRGADLLGARLRGARLAGANLRGTYLIGADLRGADLRWADVIGADLRDADLRGADLSTTLFLTQAQVGSARGDASTRLPARLDEPDHWTAC</sequence>
<dbReference type="InterPro" id="IPR001646">
    <property type="entry name" value="5peptide_repeat"/>
</dbReference>
<dbReference type="AlphaFoldDB" id="A0A853EXX0"/>
<dbReference type="EMBL" id="JACBYE010000074">
    <property type="protein sequence ID" value="NYS95435.1"/>
    <property type="molecule type" value="Genomic_DNA"/>
</dbReference>
<evidence type="ECO:0000313" key="2">
    <source>
        <dbReference type="EMBL" id="NYS95435.1"/>
    </source>
</evidence>
<evidence type="ECO:0000256" key="1">
    <source>
        <dbReference type="SAM" id="MobiDB-lite"/>
    </source>
</evidence>
<dbReference type="PANTHER" id="PTHR14136">
    <property type="entry name" value="BTB_POZ DOMAIN-CONTAINING PROTEIN KCTD9"/>
    <property type="match status" value="1"/>
</dbReference>
<organism evidence="2 3">
    <name type="scientific">Sanguibacter inulinus</name>
    <dbReference type="NCBI Taxonomy" id="60922"/>
    <lineage>
        <taxon>Bacteria</taxon>
        <taxon>Bacillati</taxon>
        <taxon>Actinomycetota</taxon>
        <taxon>Actinomycetes</taxon>
        <taxon>Micrococcales</taxon>
        <taxon>Sanguibacteraceae</taxon>
        <taxon>Sanguibacter</taxon>
    </lineage>
</organism>
<evidence type="ECO:0000313" key="3">
    <source>
        <dbReference type="Proteomes" id="UP000561011"/>
    </source>
</evidence>
<dbReference type="Proteomes" id="UP000561011">
    <property type="component" value="Unassembled WGS sequence"/>
</dbReference>
<accession>A0A853EXX0</accession>